<dbReference type="SUPFAM" id="SSF81301">
    <property type="entry name" value="Nucleotidyltransferase"/>
    <property type="match status" value="1"/>
</dbReference>
<dbReference type="CDD" id="cd05403">
    <property type="entry name" value="NT_KNTase_like"/>
    <property type="match status" value="1"/>
</dbReference>
<dbReference type="Gene3D" id="3.30.460.10">
    <property type="entry name" value="Beta Polymerase, domain 2"/>
    <property type="match status" value="1"/>
</dbReference>
<dbReference type="EMBL" id="JAQOSP010000101">
    <property type="protein sequence ID" value="MDJ1170864.1"/>
    <property type="molecule type" value="Genomic_DNA"/>
</dbReference>
<evidence type="ECO:0000256" key="4">
    <source>
        <dbReference type="ARBA" id="ARBA00022695"/>
    </source>
</evidence>
<comment type="cofactor">
    <cofactor evidence="1">
        <name>Mg(2+)</name>
        <dbReference type="ChEBI" id="CHEBI:18420"/>
    </cofactor>
</comment>
<dbReference type="PANTHER" id="PTHR33571:SF12">
    <property type="entry name" value="BSL3053 PROTEIN"/>
    <property type="match status" value="1"/>
</dbReference>
<keyword evidence="4" id="KW-0548">Nucleotidyltransferase</keyword>
<keyword evidence="5" id="KW-0479">Metal-binding</keyword>
<comment type="similarity">
    <text evidence="9">Belongs to the MntA antitoxin family.</text>
</comment>
<evidence type="ECO:0000313" key="11">
    <source>
        <dbReference type="EMBL" id="MDJ1170864.1"/>
    </source>
</evidence>
<keyword evidence="6" id="KW-0547">Nucleotide-binding</keyword>
<evidence type="ECO:0000256" key="5">
    <source>
        <dbReference type="ARBA" id="ARBA00022723"/>
    </source>
</evidence>
<dbReference type="PANTHER" id="PTHR33571">
    <property type="entry name" value="SSL8005 PROTEIN"/>
    <property type="match status" value="1"/>
</dbReference>
<evidence type="ECO:0000256" key="6">
    <source>
        <dbReference type="ARBA" id="ARBA00022741"/>
    </source>
</evidence>
<proteinExistence type="inferred from homology"/>
<name>A0ABT7AVC4_9CYAN</name>
<evidence type="ECO:0000256" key="2">
    <source>
        <dbReference type="ARBA" id="ARBA00022649"/>
    </source>
</evidence>
<keyword evidence="7" id="KW-0067">ATP-binding</keyword>
<dbReference type="InterPro" id="IPR002934">
    <property type="entry name" value="Polymerase_NTP_transf_dom"/>
</dbReference>
<evidence type="ECO:0000256" key="1">
    <source>
        <dbReference type="ARBA" id="ARBA00001946"/>
    </source>
</evidence>
<dbReference type="Pfam" id="PF01909">
    <property type="entry name" value="NTP_transf_2"/>
    <property type="match status" value="1"/>
</dbReference>
<keyword evidence="2" id="KW-1277">Toxin-antitoxin system</keyword>
<reference evidence="11 12" key="1">
    <citation type="submission" date="2023-01" db="EMBL/GenBank/DDBJ databases">
        <title>Novel diversity within Roseofilum (Cyanobacteria; Desertifilaceae) from marine benthic mats with descriptions of four novel species.</title>
        <authorList>
            <person name="Wang Y."/>
            <person name="Berthold D.E."/>
            <person name="Hu J."/>
            <person name="Lefler F.W."/>
            <person name="Laughinghouse H.D. IV."/>
        </authorList>
    </citation>
    <scope>NUCLEOTIDE SEQUENCE [LARGE SCALE GENOMIC DNA]</scope>
    <source>
        <strain evidence="11 12">BLCC-M154</strain>
    </source>
</reference>
<evidence type="ECO:0000256" key="7">
    <source>
        <dbReference type="ARBA" id="ARBA00022840"/>
    </source>
</evidence>
<sequence length="96" mass="10725">MNKEEVLATLASHQEQLETLGVKSLKLFGSVARDEAGPDSDIDFLVEFTESGGLFQLFAVQHYLEDLFGCAIDLGTEDSLREHLREPVLKEVIRAF</sequence>
<dbReference type="Proteomes" id="UP001235303">
    <property type="component" value="Unassembled WGS sequence"/>
</dbReference>
<organism evidence="11 12">
    <name type="scientific">Roseofilum acuticapitatum BLCC-M154</name>
    <dbReference type="NCBI Taxonomy" id="3022444"/>
    <lineage>
        <taxon>Bacteria</taxon>
        <taxon>Bacillati</taxon>
        <taxon>Cyanobacteriota</taxon>
        <taxon>Cyanophyceae</taxon>
        <taxon>Desertifilales</taxon>
        <taxon>Desertifilaceae</taxon>
        <taxon>Roseofilum</taxon>
        <taxon>Roseofilum acuticapitatum</taxon>
    </lineage>
</organism>
<accession>A0ABT7AVC4</accession>
<evidence type="ECO:0000259" key="10">
    <source>
        <dbReference type="Pfam" id="PF01909"/>
    </source>
</evidence>
<dbReference type="InterPro" id="IPR052038">
    <property type="entry name" value="Type-VII_TA_antitoxin"/>
</dbReference>
<gene>
    <name evidence="11" type="ORF">PMG71_15630</name>
</gene>
<evidence type="ECO:0000256" key="9">
    <source>
        <dbReference type="ARBA" id="ARBA00038276"/>
    </source>
</evidence>
<keyword evidence="3" id="KW-0808">Transferase</keyword>
<evidence type="ECO:0000256" key="3">
    <source>
        <dbReference type="ARBA" id="ARBA00022679"/>
    </source>
</evidence>
<protein>
    <submittedName>
        <fullName evidence="11">Nucleotidyltransferase family protein</fullName>
    </submittedName>
</protein>
<evidence type="ECO:0000256" key="8">
    <source>
        <dbReference type="ARBA" id="ARBA00022842"/>
    </source>
</evidence>
<dbReference type="InterPro" id="IPR043519">
    <property type="entry name" value="NT_sf"/>
</dbReference>
<feature type="domain" description="Polymerase nucleotidyl transferase" evidence="10">
    <location>
        <begin position="15"/>
        <end position="89"/>
    </location>
</feature>
<keyword evidence="8" id="KW-0460">Magnesium</keyword>
<keyword evidence="12" id="KW-1185">Reference proteome</keyword>
<dbReference type="RefSeq" id="WP_283754619.1">
    <property type="nucleotide sequence ID" value="NZ_JAQOSP010000101.1"/>
</dbReference>
<evidence type="ECO:0000313" key="12">
    <source>
        <dbReference type="Proteomes" id="UP001235303"/>
    </source>
</evidence>
<comment type="caution">
    <text evidence="11">The sequence shown here is derived from an EMBL/GenBank/DDBJ whole genome shotgun (WGS) entry which is preliminary data.</text>
</comment>